<dbReference type="Pfam" id="PF05732">
    <property type="entry name" value="RepL"/>
    <property type="match status" value="1"/>
</dbReference>
<organism evidence="2 3">
    <name type="scientific">Limnohabitans lacus</name>
    <dbReference type="NCBI Taxonomy" id="3045173"/>
    <lineage>
        <taxon>Bacteria</taxon>
        <taxon>Pseudomonadati</taxon>
        <taxon>Pseudomonadota</taxon>
        <taxon>Betaproteobacteria</taxon>
        <taxon>Burkholderiales</taxon>
        <taxon>Comamonadaceae</taxon>
        <taxon>Limnohabitans</taxon>
    </lineage>
</organism>
<evidence type="ECO:0000259" key="1">
    <source>
        <dbReference type="Pfam" id="PF05732"/>
    </source>
</evidence>
<proteinExistence type="predicted"/>
<dbReference type="Proteomes" id="UP001431902">
    <property type="component" value="Unassembled WGS sequence"/>
</dbReference>
<keyword evidence="3" id="KW-1185">Reference proteome</keyword>
<dbReference type="RefSeq" id="WP_283222731.1">
    <property type="nucleotide sequence ID" value="NZ_JASGBH010000001.1"/>
</dbReference>
<comment type="caution">
    <text evidence="2">The sequence shown here is derived from an EMBL/GenBank/DDBJ whole genome shotgun (WGS) entry which is preliminary data.</text>
</comment>
<reference evidence="2" key="1">
    <citation type="submission" date="2023-05" db="EMBL/GenBank/DDBJ databases">
        <title>Limnohabitans sp. strain HM2-2 Genome sequencing and assembly.</title>
        <authorList>
            <person name="Jung Y."/>
        </authorList>
    </citation>
    <scope>NUCLEOTIDE SEQUENCE</scope>
    <source>
        <strain evidence="2">HM2-2</strain>
    </source>
</reference>
<accession>A0ABT6X2G3</accession>
<dbReference type="InterPro" id="IPR036388">
    <property type="entry name" value="WH-like_DNA-bd_sf"/>
</dbReference>
<name>A0ABT6X2G3_9BURK</name>
<evidence type="ECO:0000313" key="3">
    <source>
        <dbReference type="Proteomes" id="UP001431902"/>
    </source>
</evidence>
<sequence length="160" mass="18401">MKSRRQVKVGDLEETLKNQFQDKIEDKSIAIVTRAKAKVNQEFVMMFVENAQTALNDLTKSEFKVLLSIAKLAQYQNVFNVTQLAVSEDCKVNQADVSRTMKKLREKRYLLKHPTNKMEYINPNLFTKGGINQIRADKNGVMAALNDEPKLFETSIERVF</sequence>
<dbReference type="EMBL" id="JASGBH010000001">
    <property type="protein sequence ID" value="MDI9232311.1"/>
    <property type="molecule type" value="Genomic_DNA"/>
</dbReference>
<gene>
    <name evidence="2" type="ORF">QLQ16_00500</name>
</gene>
<protein>
    <submittedName>
        <fullName evidence="2">Replication/maintenance protein RepL</fullName>
    </submittedName>
</protein>
<dbReference type="InterPro" id="IPR008813">
    <property type="entry name" value="Plasmid_replication_RepL"/>
</dbReference>
<feature type="domain" description="Plasmid replication protein RepL" evidence="1">
    <location>
        <begin position="28"/>
        <end position="131"/>
    </location>
</feature>
<evidence type="ECO:0000313" key="2">
    <source>
        <dbReference type="EMBL" id="MDI9232311.1"/>
    </source>
</evidence>
<dbReference type="Gene3D" id="1.10.10.10">
    <property type="entry name" value="Winged helix-like DNA-binding domain superfamily/Winged helix DNA-binding domain"/>
    <property type="match status" value="1"/>
</dbReference>